<feature type="transmembrane region" description="Helical" evidence="1">
    <location>
        <begin position="113"/>
        <end position="132"/>
    </location>
</feature>
<dbReference type="RefSeq" id="WP_271347036.1">
    <property type="nucleotide sequence ID" value="NZ_JAQJZJ010000002.1"/>
</dbReference>
<keyword evidence="1" id="KW-1133">Transmembrane helix</keyword>
<accession>A0ABT4XD53</accession>
<keyword evidence="3" id="KW-1185">Reference proteome</keyword>
<sequence length="185" mass="20421">MHNPFKTPAYEDARPTAGSLRVNALLLLLSIITTWMLTKDIQHLLSIYNNSLSKAAGISIFHYAYIKLAPLEIAYFRALSSIATLALIMFTARNIQAFTGYYFLTIAYGVTQLIYQALAISGVITILSQVAGRSIIDTSFWFSPELLPSTTQVLLGFLAISAPPILFIAICLITKTLTSRARLTR</sequence>
<comment type="caution">
    <text evidence="2">The sequence shown here is derived from an EMBL/GenBank/DDBJ whole genome shotgun (WGS) entry which is preliminary data.</text>
</comment>
<name>A0ABT4XD53_9PSED</name>
<keyword evidence="1" id="KW-0812">Transmembrane</keyword>
<evidence type="ECO:0000313" key="2">
    <source>
        <dbReference type="EMBL" id="MDA7086135.1"/>
    </source>
</evidence>
<evidence type="ECO:0000256" key="1">
    <source>
        <dbReference type="SAM" id="Phobius"/>
    </source>
</evidence>
<feature type="transmembrane region" description="Helical" evidence="1">
    <location>
        <begin position="74"/>
        <end position="92"/>
    </location>
</feature>
<reference evidence="2 3" key="1">
    <citation type="submission" date="2023-01" db="EMBL/GenBank/DDBJ databases">
        <title>Pseudomonas SA3-5T sp. nov., isolated from tidal flat sediment.</title>
        <authorList>
            <person name="Kim H.S."/>
            <person name="Kim J.-S."/>
            <person name="Suh M.K."/>
            <person name="Eom M.K."/>
            <person name="Lee J.-S."/>
        </authorList>
    </citation>
    <scope>NUCLEOTIDE SEQUENCE [LARGE SCALE GENOMIC DNA]</scope>
    <source>
        <strain evidence="2 3">SA3-5</strain>
    </source>
</reference>
<evidence type="ECO:0000313" key="3">
    <source>
        <dbReference type="Proteomes" id="UP001212042"/>
    </source>
</evidence>
<dbReference type="EMBL" id="JAQJZJ010000002">
    <property type="protein sequence ID" value="MDA7086135.1"/>
    <property type="molecule type" value="Genomic_DNA"/>
</dbReference>
<organism evidence="2 3">
    <name type="scientific">Pseudomonas aestuarii</name>
    <dbReference type="NCBI Taxonomy" id="3018340"/>
    <lineage>
        <taxon>Bacteria</taxon>
        <taxon>Pseudomonadati</taxon>
        <taxon>Pseudomonadota</taxon>
        <taxon>Gammaproteobacteria</taxon>
        <taxon>Pseudomonadales</taxon>
        <taxon>Pseudomonadaceae</taxon>
        <taxon>Pseudomonas</taxon>
    </lineage>
</organism>
<feature type="transmembrane region" description="Helical" evidence="1">
    <location>
        <begin position="20"/>
        <end position="38"/>
    </location>
</feature>
<gene>
    <name evidence="2" type="ORF">PH586_07035</name>
</gene>
<feature type="transmembrane region" description="Helical" evidence="1">
    <location>
        <begin position="152"/>
        <end position="173"/>
    </location>
</feature>
<dbReference type="Proteomes" id="UP001212042">
    <property type="component" value="Unassembled WGS sequence"/>
</dbReference>
<proteinExistence type="predicted"/>
<protein>
    <submittedName>
        <fullName evidence="2">Uncharacterized protein</fullName>
    </submittedName>
</protein>
<keyword evidence="1" id="KW-0472">Membrane</keyword>